<dbReference type="GO" id="GO:0006633">
    <property type="term" value="P:fatty acid biosynthetic process"/>
    <property type="evidence" value="ECO:0007669"/>
    <property type="project" value="TreeGrafter"/>
</dbReference>
<protein>
    <recommendedName>
        <fullName evidence="4">Ketosynthase family 3 (KS3) domain-containing protein</fullName>
    </recommendedName>
</protein>
<feature type="domain" description="Ketosynthase family 3 (KS3)" evidence="4">
    <location>
        <begin position="3"/>
        <end position="397"/>
    </location>
</feature>
<dbReference type="AlphaFoldDB" id="A0A1F2ULL2"/>
<dbReference type="PANTHER" id="PTHR11712:SF336">
    <property type="entry name" value="3-OXOACYL-[ACYL-CARRIER-PROTEIN] SYNTHASE, MITOCHONDRIAL"/>
    <property type="match status" value="1"/>
</dbReference>
<evidence type="ECO:0000313" key="6">
    <source>
        <dbReference type="Proteomes" id="UP000178086"/>
    </source>
</evidence>
<dbReference type="InterPro" id="IPR020841">
    <property type="entry name" value="PKS_Beta-ketoAc_synthase_dom"/>
</dbReference>
<evidence type="ECO:0000313" key="5">
    <source>
        <dbReference type="EMBL" id="OFW33891.1"/>
    </source>
</evidence>
<reference evidence="5 6" key="1">
    <citation type="journal article" date="2016" name="Nat. Commun.">
        <title>Thousands of microbial genomes shed light on interconnected biogeochemical processes in an aquifer system.</title>
        <authorList>
            <person name="Anantharaman K."/>
            <person name="Brown C.T."/>
            <person name="Hug L.A."/>
            <person name="Sharon I."/>
            <person name="Castelle C.J."/>
            <person name="Probst A.J."/>
            <person name="Thomas B.C."/>
            <person name="Singh A."/>
            <person name="Wilkins M.J."/>
            <person name="Karaoz U."/>
            <person name="Brodie E.L."/>
            <person name="Williams K.H."/>
            <person name="Hubbard S.S."/>
            <person name="Banfield J.F."/>
        </authorList>
    </citation>
    <scope>NUCLEOTIDE SEQUENCE [LARGE SCALE GENOMIC DNA]</scope>
</reference>
<dbReference type="EMBL" id="MELI01000057">
    <property type="protein sequence ID" value="OFW33891.1"/>
    <property type="molecule type" value="Genomic_DNA"/>
</dbReference>
<keyword evidence="2 3" id="KW-0808">Transferase</keyword>
<dbReference type="InterPro" id="IPR000794">
    <property type="entry name" value="Beta-ketoacyl_synthase"/>
</dbReference>
<comment type="caution">
    <text evidence="5">The sequence shown here is derived from an EMBL/GenBank/DDBJ whole genome shotgun (WGS) entry which is preliminary data.</text>
</comment>
<evidence type="ECO:0000256" key="3">
    <source>
        <dbReference type="RuleBase" id="RU003694"/>
    </source>
</evidence>
<proteinExistence type="inferred from homology"/>
<organism evidence="5 6">
    <name type="scientific">Candidatus Aquicultor primus</name>
    <dbReference type="NCBI Taxonomy" id="1797195"/>
    <lineage>
        <taxon>Bacteria</taxon>
        <taxon>Bacillati</taxon>
        <taxon>Actinomycetota</taxon>
        <taxon>Candidatus Aquicultoria</taxon>
        <taxon>Candidatus Aquicultorales</taxon>
        <taxon>Candidatus Aquicultoraceae</taxon>
        <taxon>Candidatus Aquicultor</taxon>
    </lineage>
</organism>
<sequence length="400" mass="42445">MPENRVFITGAGVASPIGCGLPEFFSGLGSGEKGTRGITCFDASHFPVAIGGEVKRAADVIRLGPGDDRKAVFAELALDELFSGEPFSSYTPENRLMFAGSGIDHFDLKGYIDSGDHTRGDWQRHCAHSSTAAETLASRHNIKGGSCVNVSACVASTQAIGAAFRALKRTQGKLAVAGGFDSMLSHLHYMGFYKLGALSESAESPERACRPFSRNRGGLVIGEGAAFFSLETEPVSGREVMAEISGYASTMDAFTVTDPDPRGEALAAAALAAIEEAGLHPDDIDCAHLHETGTFKNALAETAAMRIIFGERYTKVPVFSLKGQTGHLIGACGALETLAVIDSIKNRRVLPTINYEVPDPDVPLNIVRGAQLNLEVRNVLKMSAAFGGQNAALVFKRYET</sequence>
<dbReference type="SUPFAM" id="SSF53901">
    <property type="entry name" value="Thiolase-like"/>
    <property type="match status" value="2"/>
</dbReference>
<dbReference type="InterPro" id="IPR014031">
    <property type="entry name" value="Ketoacyl_synth_C"/>
</dbReference>
<name>A0A1F2ULL2_9ACTN</name>
<dbReference type="InterPro" id="IPR016039">
    <property type="entry name" value="Thiolase-like"/>
</dbReference>
<accession>A0A1F2ULL2</accession>
<dbReference type="Proteomes" id="UP000178086">
    <property type="component" value="Unassembled WGS sequence"/>
</dbReference>
<dbReference type="PROSITE" id="PS52004">
    <property type="entry name" value="KS3_2"/>
    <property type="match status" value="1"/>
</dbReference>
<dbReference type="CDD" id="cd00834">
    <property type="entry name" value="KAS_I_II"/>
    <property type="match status" value="1"/>
</dbReference>
<comment type="similarity">
    <text evidence="1 3">Belongs to the thiolase-like superfamily. Beta-ketoacyl-ACP synthases family.</text>
</comment>
<dbReference type="SMART" id="SM00825">
    <property type="entry name" value="PKS_KS"/>
    <property type="match status" value="1"/>
</dbReference>
<gene>
    <name evidence="5" type="ORF">A2074_02825</name>
</gene>
<evidence type="ECO:0000256" key="1">
    <source>
        <dbReference type="ARBA" id="ARBA00008467"/>
    </source>
</evidence>
<dbReference type="GO" id="GO:0005829">
    <property type="term" value="C:cytosol"/>
    <property type="evidence" value="ECO:0007669"/>
    <property type="project" value="TreeGrafter"/>
</dbReference>
<dbReference type="InterPro" id="IPR014030">
    <property type="entry name" value="Ketoacyl_synth_N"/>
</dbReference>
<evidence type="ECO:0000259" key="4">
    <source>
        <dbReference type="PROSITE" id="PS52004"/>
    </source>
</evidence>
<dbReference type="Pfam" id="PF00109">
    <property type="entry name" value="ketoacyl-synt"/>
    <property type="match status" value="1"/>
</dbReference>
<dbReference type="Pfam" id="PF02801">
    <property type="entry name" value="Ketoacyl-synt_C"/>
    <property type="match status" value="1"/>
</dbReference>
<dbReference type="Gene3D" id="3.40.47.10">
    <property type="match status" value="1"/>
</dbReference>
<evidence type="ECO:0000256" key="2">
    <source>
        <dbReference type="ARBA" id="ARBA00022679"/>
    </source>
</evidence>
<dbReference type="PANTHER" id="PTHR11712">
    <property type="entry name" value="POLYKETIDE SYNTHASE-RELATED"/>
    <property type="match status" value="1"/>
</dbReference>
<dbReference type="GO" id="GO:0004315">
    <property type="term" value="F:3-oxoacyl-[acyl-carrier-protein] synthase activity"/>
    <property type="evidence" value="ECO:0007669"/>
    <property type="project" value="TreeGrafter"/>
</dbReference>